<dbReference type="InterPro" id="IPR022694">
    <property type="entry name" value="3-OHacyl-CoA_DH"/>
</dbReference>
<dbReference type="InterPro" id="IPR036291">
    <property type="entry name" value="NAD(P)-bd_dom_sf"/>
</dbReference>
<dbReference type="GO" id="GO:0016616">
    <property type="term" value="F:oxidoreductase activity, acting on the CH-OH group of donors, NAD or NADP as acceptor"/>
    <property type="evidence" value="ECO:0007669"/>
    <property type="project" value="InterPro"/>
</dbReference>
<dbReference type="Proteomes" id="UP000053617">
    <property type="component" value="Unassembled WGS sequence"/>
</dbReference>
<keyword evidence="7" id="KW-1185">Reference proteome</keyword>
<proteinExistence type="inferred from homology"/>
<dbReference type="Pfam" id="PF02737">
    <property type="entry name" value="3HCDH_N"/>
    <property type="match status" value="1"/>
</dbReference>
<evidence type="ECO:0000259" key="5">
    <source>
        <dbReference type="Pfam" id="PF02737"/>
    </source>
</evidence>
<dbReference type="SUPFAM" id="SSF51735">
    <property type="entry name" value="NAD(P)-binding Rossmann-fold domains"/>
    <property type="match status" value="1"/>
</dbReference>
<feature type="site" description="Important for catalytic activity" evidence="3">
    <location>
        <position position="142"/>
    </location>
</feature>
<accession>A0A0D2ILB8</accession>
<dbReference type="InterPro" id="IPR006176">
    <property type="entry name" value="3-OHacyl-CoA_DH_NAD-bd"/>
</dbReference>
<dbReference type="OrthoDB" id="5958943at2759"/>
<dbReference type="PANTHER" id="PTHR48075">
    <property type="entry name" value="3-HYDROXYACYL-COA DEHYDROGENASE FAMILY PROTEIN"/>
    <property type="match status" value="1"/>
</dbReference>
<evidence type="ECO:0000256" key="3">
    <source>
        <dbReference type="PIRSR" id="PIRSR000105-1"/>
    </source>
</evidence>
<sequence length="302" mass="33871">MAIPLAGKVVALLGAGSQGRRLAYMVSAVKPNTLPISTNVETQLRESEKFIEKLRSGPQRSGVTPGKIKTYTLDMLRVELEETWLIVDCVPEKVELKRRVITQLDEVAPEDTIIASNSSSYTISEMIRSLSLSNERRILNAHSYWPPETPEIMGHGRTEPASISLLIQQCREHGFSPFHVKQDSMGYIYKQSRTSTHEDRIWAAIKREALLTAAEGVATPTEIDEIFKDVLKTDKGPFEQMDVVGLDVVLNIEEHYAAKRSDIPSETRQYLQHLINDGRLGVKGGRGFYDYGGLLSGKPRYR</sequence>
<dbReference type="InterPro" id="IPR006108">
    <property type="entry name" value="3HC_DH_C"/>
</dbReference>
<dbReference type="GO" id="GO:0006631">
    <property type="term" value="P:fatty acid metabolic process"/>
    <property type="evidence" value="ECO:0007669"/>
    <property type="project" value="InterPro"/>
</dbReference>
<evidence type="ECO:0000256" key="1">
    <source>
        <dbReference type="ARBA" id="ARBA00009463"/>
    </source>
</evidence>
<dbReference type="InterPro" id="IPR008927">
    <property type="entry name" value="6-PGluconate_DH-like_C_sf"/>
</dbReference>
<dbReference type="Gene3D" id="1.10.1040.10">
    <property type="entry name" value="N-(1-d-carboxylethyl)-l-norvaline Dehydrogenase, domain 2"/>
    <property type="match status" value="1"/>
</dbReference>
<dbReference type="Pfam" id="PF00725">
    <property type="entry name" value="3HCDH"/>
    <property type="match status" value="1"/>
</dbReference>
<dbReference type="GeneID" id="25292536"/>
<feature type="domain" description="3-hydroxyacyl-CoA dehydrogenase C-terminal" evidence="4">
    <location>
        <begin position="199"/>
        <end position="291"/>
    </location>
</feature>
<dbReference type="VEuPathDB" id="FungiDB:Z518_04465"/>
<evidence type="ECO:0000256" key="2">
    <source>
        <dbReference type="ARBA" id="ARBA00023002"/>
    </source>
</evidence>
<dbReference type="STRING" id="1442369.A0A0D2ILB8"/>
<evidence type="ECO:0008006" key="8">
    <source>
        <dbReference type="Google" id="ProtNLM"/>
    </source>
</evidence>
<organism evidence="6 7">
    <name type="scientific">Rhinocladiella mackenziei CBS 650.93</name>
    <dbReference type="NCBI Taxonomy" id="1442369"/>
    <lineage>
        <taxon>Eukaryota</taxon>
        <taxon>Fungi</taxon>
        <taxon>Dikarya</taxon>
        <taxon>Ascomycota</taxon>
        <taxon>Pezizomycotina</taxon>
        <taxon>Eurotiomycetes</taxon>
        <taxon>Chaetothyriomycetidae</taxon>
        <taxon>Chaetothyriales</taxon>
        <taxon>Herpotrichiellaceae</taxon>
        <taxon>Rhinocladiella</taxon>
    </lineage>
</organism>
<dbReference type="InterPro" id="IPR013328">
    <property type="entry name" value="6PGD_dom2"/>
</dbReference>
<dbReference type="AlphaFoldDB" id="A0A0D2ILB8"/>
<evidence type="ECO:0000313" key="7">
    <source>
        <dbReference type="Proteomes" id="UP000053617"/>
    </source>
</evidence>
<keyword evidence="2" id="KW-0560">Oxidoreductase</keyword>
<dbReference type="SUPFAM" id="SSF48179">
    <property type="entry name" value="6-phosphogluconate dehydrogenase C-terminal domain-like"/>
    <property type="match status" value="1"/>
</dbReference>
<dbReference type="GO" id="GO:0070403">
    <property type="term" value="F:NAD+ binding"/>
    <property type="evidence" value="ECO:0007669"/>
    <property type="project" value="InterPro"/>
</dbReference>
<protein>
    <recommendedName>
        <fullName evidence="8">3-hydroxybutyryl-CoA dehydrogenase</fullName>
    </recommendedName>
</protein>
<dbReference type="PANTHER" id="PTHR48075:SF3">
    <property type="entry name" value="3-HYDROXYACYL-COA DEHYDROGENASE"/>
    <property type="match status" value="1"/>
</dbReference>
<evidence type="ECO:0000259" key="4">
    <source>
        <dbReference type="Pfam" id="PF00725"/>
    </source>
</evidence>
<gene>
    <name evidence="6" type="ORF">Z518_04465</name>
</gene>
<dbReference type="RefSeq" id="XP_013273625.1">
    <property type="nucleotide sequence ID" value="XM_013418171.1"/>
</dbReference>
<dbReference type="PIRSF" id="PIRSF000105">
    <property type="entry name" value="HCDH"/>
    <property type="match status" value="1"/>
</dbReference>
<feature type="domain" description="3-hydroxyacyl-CoA dehydrogenase NAD binding" evidence="5">
    <location>
        <begin position="10"/>
        <end position="181"/>
    </location>
</feature>
<name>A0A0D2ILB8_9EURO</name>
<dbReference type="EMBL" id="KN847477">
    <property type="protein sequence ID" value="KIX06489.1"/>
    <property type="molecule type" value="Genomic_DNA"/>
</dbReference>
<dbReference type="HOGENOM" id="CLU_009834_2_0_1"/>
<dbReference type="Gene3D" id="3.40.50.720">
    <property type="entry name" value="NAD(P)-binding Rossmann-like Domain"/>
    <property type="match status" value="1"/>
</dbReference>
<comment type="similarity">
    <text evidence="1">Belongs to the 3-hydroxyacyl-CoA dehydrogenase family.</text>
</comment>
<evidence type="ECO:0000313" key="6">
    <source>
        <dbReference type="EMBL" id="KIX06489.1"/>
    </source>
</evidence>
<reference evidence="6 7" key="1">
    <citation type="submission" date="2015-01" db="EMBL/GenBank/DDBJ databases">
        <title>The Genome Sequence of Rhinocladiella mackenzie CBS 650.93.</title>
        <authorList>
            <consortium name="The Broad Institute Genomics Platform"/>
            <person name="Cuomo C."/>
            <person name="de Hoog S."/>
            <person name="Gorbushina A."/>
            <person name="Stielow B."/>
            <person name="Teixiera M."/>
            <person name="Abouelleil A."/>
            <person name="Chapman S.B."/>
            <person name="Priest M."/>
            <person name="Young S.K."/>
            <person name="Wortman J."/>
            <person name="Nusbaum C."/>
            <person name="Birren B."/>
        </authorList>
    </citation>
    <scope>NUCLEOTIDE SEQUENCE [LARGE SCALE GENOMIC DNA]</scope>
    <source>
        <strain evidence="6 7">CBS 650.93</strain>
    </source>
</reference>